<feature type="region of interest" description="Disordered" evidence="1">
    <location>
        <begin position="332"/>
        <end position="352"/>
    </location>
</feature>
<dbReference type="Proteomes" id="UP000663861">
    <property type="component" value="Unassembled WGS sequence"/>
</dbReference>
<dbReference type="EMBL" id="CAJMWY010000218">
    <property type="protein sequence ID" value="CAE6422604.1"/>
    <property type="molecule type" value="Genomic_DNA"/>
</dbReference>
<protein>
    <submittedName>
        <fullName evidence="2">Uncharacterized protein</fullName>
    </submittedName>
</protein>
<sequence length="404" mass="45332">MHFPAITTGFRLLAKCLIKSSAPSSLVGEVPAVSSTTSIMDTVMKFKSIEEAVTKSSETISKPVEKNPIIHIDHCIVQTVAKKTEPMGNMRSTAIVSQSRTDSSKVQVECTTEQGILQARMKEDMGLVAVKYPIIRSVTRQIERDEADELMEKVMEIFKDIHEVERFRLQLRLPAFDEDLDAEIEADKDPIHISSHRWLDPAKEADIALDIARCEMTAEDVDELLARLYAELNRRAVLHGESEERKRLALEVSAKIKEYAKVLLESECEIRLAVERARLRSVVTKRFTSSDAEYLALLTPGSSHIPTCDGSCMSTFLPQRVEKNEFGQVPELTTSEGSRCSTPSEVPSTPRAPIDELEEEPDVMVIYEPMPVEVASAKFNMMAKRIPARKVIKMARGGKPVWRF</sequence>
<organism evidence="2 3">
    <name type="scientific">Rhizoctonia solani</name>
    <dbReference type="NCBI Taxonomy" id="456999"/>
    <lineage>
        <taxon>Eukaryota</taxon>
        <taxon>Fungi</taxon>
        <taxon>Dikarya</taxon>
        <taxon>Basidiomycota</taxon>
        <taxon>Agaricomycotina</taxon>
        <taxon>Agaricomycetes</taxon>
        <taxon>Cantharellales</taxon>
        <taxon>Ceratobasidiaceae</taxon>
        <taxon>Rhizoctonia</taxon>
    </lineage>
</organism>
<evidence type="ECO:0000313" key="3">
    <source>
        <dbReference type="Proteomes" id="UP000663861"/>
    </source>
</evidence>
<dbReference type="AlphaFoldDB" id="A0A8H2XDQ1"/>
<name>A0A8H2XDQ1_9AGAM</name>
<evidence type="ECO:0000313" key="2">
    <source>
        <dbReference type="EMBL" id="CAE6422604.1"/>
    </source>
</evidence>
<gene>
    <name evidence="2" type="ORF">RDB_LOCUS15298</name>
</gene>
<evidence type="ECO:0000256" key="1">
    <source>
        <dbReference type="SAM" id="MobiDB-lite"/>
    </source>
</evidence>
<feature type="compositionally biased region" description="Polar residues" evidence="1">
    <location>
        <begin position="332"/>
        <end position="347"/>
    </location>
</feature>
<proteinExistence type="predicted"/>
<comment type="caution">
    <text evidence="2">The sequence shown here is derived from an EMBL/GenBank/DDBJ whole genome shotgun (WGS) entry which is preliminary data.</text>
</comment>
<accession>A0A8H2XDQ1</accession>
<reference evidence="2" key="1">
    <citation type="submission" date="2021-01" db="EMBL/GenBank/DDBJ databases">
        <authorList>
            <person name="Kaushik A."/>
        </authorList>
    </citation>
    <scope>NUCLEOTIDE SEQUENCE</scope>
    <source>
        <strain evidence="2">AG4-RS23</strain>
    </source>
</reference>